<organism evidence="2 3">
    <name type="scientific">Haematococcus lacustris</name>
    <name type="common">Green alga</name>
    <name type="synonym">Haematococcus pluvialis</name>
    <dbReference type="NCBI Taxonomy" id="44745"/>
    <lineage>
        <taxon>Eukaryota</taxon>
        <taxon>Viridiplantae</taxon>
        <taxon>Chlorophyta</taxon>
        <taxon>core chlorophytes</taxon>
        <taxon>Chlorophyceae</taxon>
        <taxon>CS clade</taxon>
        <taxon>Chlamydomonadales</taxon>
        <taxon>Haematococcaceae</taxon>
        <taxon>Haematococcus</taxon>
    </lineage>
</organism>
<comment type="caution">
    <text evidence="2">The sequence shown here is derived from an EMBL/GenBank/DDBJ whole genome shotgun (WGS) entry which is preliminary data.</text>
</comment>
<keyword evidence="3" id="KW-1185">Reference proteome</keyword>
<dbReference type="EMBL" id="BLLF01000747">
    <property type="protein sequence ID" value="GFH14617.1"/>
    <property type="molecule type" value="Genomic_DNA"/>
</dbReference>
<sequence>MSQRKDAAALRDLFAVAKEAAVPLRKVSRHELNLLCGDRLHQE</sequence>
<evidence type="ECO:0000313" key="3">
    <source>
        <dbReference type="Proteomes" id="UP000485058"/>
    </source>
</evidence>
<accession>A0A699YWK1</accession>
<dbReference type="GO" id="GO:0008168">
    <property type="term" value="F:methyltransferase activity"/>
    <property type="evidence" value="ECO:0007669"/>
    <property type="project" value="InterPro"/>
</dbReference>
<name>A0A699YWK1_HAELA</name>
<dbReference type="InterPro" id="IPR029064">
    <property type="entry name" value="Ribosomal_eL30-like_sf"/>
</dbReference>
<evidence type="ECO:0000313" key="2">
    <source>
        <dbReference type="EMBL" id="GFH14617.1"/>
    </source>
</evidence>
<dbReference type="Proteomes" id="UP000485058">
    <property type="component" value="Unassembled WGS sequence"/>
</dbReference>
<dbReference type="Gene3D" id="3.30.1330.30">
    <property type="match status" value="1"/>
</dbReference>
<feature type="domain" description="RNA 2-O ribose methyltransferase substrate binding" evidence="1">
    <location>
        <begin position="5"/>
        <end position="42"/>
    </location>
</feature>
<evidence type="ECO:0000259" key="1">
    <source>
        <dbReference type="Pfam" id="PF08032"/>
    </source>
</evidence>
<reference evidence="2 3" key="1">
    <citation type="submission" date="2020-02" db="EMBL/GenBank/DDBJ databases">
        <title>Draft genome sequence of Haematococcus lacustris strain NIES-144.</title>
        <authorList>
            <person name="Morimoto D."/>
            <person name="Nakagawa S."/>
            <person name="Yoshida T."/>
            <person name="Sawayama S."/>
        </authorList>
    </citation>
    <scope>NUCLEOTIDE SEQUENCE [LARGE SCALE GENOMIC DNA]</scope>
    <source>
        <strain evidence="2 3">NIES-144</strain>
    </source>
</reference>
<dbReference type="Pfam" id="PF08032">
    <property type="entry name" value="SpoU_sub_bind"/>
    <property type="match status" value="1"/>
</dbReference>
<dbReference type="AlphaFoldDB" id="A0A699YWK1"/>
<proteinExistence type="predicted"/>
<dbReference type="InterPro" id="IPR013123">
    <property type="entry name" value="SpoU_subst-bd"/>
</dbReference>
<gene>
    <name evidence="2" type="ORF">HaLaN_10708</name>
</gene>
<protein>
    <submittedName>
        <fullName evidence="2">SpoU_sub_bind domain-containing protein</fullName>
    </submittedName>
</protein>